<gene>
    <name evidence="2" type="ORF">CYPRO_2781</name>
</gene>
<evidence type="ECO:0000313" key="2">
    <source>
        <dbReference type="EMBL" id="AXJ02020.1"/>
    </source>
</evidence>
<dbReference type="OrthoDB" id="9795226at2"/>
<dbReference type="Proteomes" id="UP000254808">
    <property type="component" value="Chromosome"/>
</dbReference>
<feature type="domain" description="ApaG" evidence="1">
    <location>
        <begin position="4"/>
        <end position="127"/>
    </location>
</feature>
<dbReference type="Gene3D" id="2.60.40.1470">
    <property type="entry name" value="ApaG domain"/>
    <property type="match status" value="1"/>
</dbReference>
<name>A0A345UNG8_9BACT</name>
<dbReference type="RefSeq" id="WP_114985154.1">
    <property type="nucleotide sequence ID" value="NZ_CP027806.1"/>
</dbReference>
<dbReference type="InterPro" id="IPR036767">
    <property type="entry name" value="ApaG_sf"/>
</dbReference>
<accession>A0A345UNG8</accession>
<keyword evidence="3" id="KW-1185">Reference proteome</keyword>
<dbReference type="PANTHER" id="PTHR14289:SF16">
    <property type="entry name" value="POLYMERASE DELTA-INTERACTING PROTEIN 2"/>
    <property type="match status" value="1"/>
</dbReference>
<reference evidence="2 3" key="1">
    <citation type="submission" date="2018-03" db="EMBL/GenBank/DDBJ databases">
        <title>Phenotypic and genomic properties of Cyclonatronum proteinivorum gen. nov., sp. nov., a haloalkaliphilic bacteroidete from soda lakes possessing Na+-translocating rhodopsin.</title>
        <authorList>
            <person name="Toshchakov S.V."/>
            <person name="Korzhenkov A."/>
            <person name="Samarov N.I."/>
            <person name="Kublanov I.V."/>
            <person name="Muntyan M.S."/>
            <person name="Sorokin D.Y."/>
        </authorList>
    </citation>
    <scope>NUCLEOTIDE SEQUENCE [LARGE SCALE GENOMIC DNA]</scope>
    <source>
        <strain evidence="2 3">Omega</strain>
    </source>
</reference>
<proteinExistence type="predicted"/>
<dbReference type="PROSITE" id="PS51087">
    <property type="entry name" value="APAG"/>
    <property type="match status" value="1"/>
</dbReference>
<dbReference type="SUPFAM" id="SSF110069">
    <property type="entry name" value="ApaG-like"/>
    <property type="match status" value="1"/>
</dbReference>
<dbReference type="GO" id="GO:0070987">
    <property type="term" value="P:error-free translesion synthesis"/>
    <property type="evidence" value="ECO:0007669"/>
    <property type="project" value="TreeGrafter"/>
</dbReference>
<dbReference type="NCBIfam" id="NF003967">
    <property type="entry name" value="PRK05461.1"/>
    <property type="match status" value="1"/>
</dbReference>
<evidence type="ECO:0000259" key="1">
    <source>
        <dbReference type="PROSITE" id="PS51087"/>
    </source>
</evidence>
<evidence type="ECO:0000313" key="3">
    <source>
        <dbReference type="Proteomes" id="UP000254808"/>
    </source>
</evidence>
<protein>
    <submittedName>
        <fullName evidence="2">ApaG protein</fullName>
    </submittedName>
</protein>
<organism evidence="2 3">
    <name type="scientific">Cyclonatronum proteinivorum</name>
    <dbReference type="NCBI Taxonomy" id="1457365"/>
    <lineage>
        <taxon>Bacteria</taxon>
        <taxon>Pseudomonadati</taxon>
        <taxon>Balneolota</taxon>
        <taxon>Balneolia</taxon>
        <taxon>Balneolales</taxon>
        <taxon>Cyclonatronaceae</taxon>
        <taxon>Cyclonatronum</taxon>
    </lineage>
</organism>
<sequence>MTYTEISNDVKVSVKPVFIENESDIISGKYVYAYFITIENIGPDPIKLLTRYWHISDSTGDVYEIEGEGVIGRQPVIQPGKSHSYNSYCVLKSMSGSMKGYYLMQRDSGERVKVTIPVFQLRSHLLN</sequence>
<dbReference type="InterPro" id="IPR007474">
    <property type="entry name" value="ApaG_domain"/>
</dbReference>
<dbReference type="Pfam" id="PF04379">
    <property type="entry name" value="DUF525"/>
    <property type="match status" value="1"/>
</dbReference>
<dbReference type="KEGG" id="cprv:CYPRO_2781"/>
<dbReference type="AlphaFoldDB" id="A0A345UNG8"/>
<dbReference type="EMBL" id="CP027806">
    <property type="protein sequence ID" value="AXJ02020.1"/>
    <property type="molecule type" value="Genomic_DNA"/>
</dbReference>
<dbReference type="PANTHER" id="PTHR14289">
    <property type="entry name" value="F-BOX ONLY PROTEIN 3"/>
    <property type="match status" value="1"/>
</dbReference>